<feature type="compositionally biased region" description="Polar residues" evidence="1">
    <location>
        <begin position="113"/>
        <end position="130"/>
    </location>
</feature>
<name>A0A9P0GFD8_9CUCU</name>
<evidence type="ECO:0000313" key="3">
    <source>
        <dbReference type="Proteomes" id="UP001153636"/>
    </source>
</evidence>
<feature type="compositionally biased region" description="Polar residues" evidence="1">
    <location>
        <begin position="138"/>
        <end position="149"/>
    </location>
</feature>
<keyword evidence="3" id="KW-1185">Reference proteome</keyword>
<feature type="region of interest" description="Disordered" evidence="1">
    <location>
        <begin position="112"/>
        <end position="172"/>
    </location>
</feature>
<evidence type="ECO:0000256" key="1">
    <source>
        <dbReference type="SAM" id="MobiDB-lite"/>
    </source>
</evidence>
<organism evidence="2 3">
    <name type="scientific">Psylliodes chrysocephalus</name>
    <dbReference type="NCBI Taxonomy" id="3402493"/>
    <lineage>
        <taxon>Eukaryota</taxon>
        <taxon>Metazoa</taxon>
        <taxon>Ecdysozoa</taxon>
        <taxon>Arthropoda</taxon>
        <taxon>Hexapoda</taxon>
        <taxon>Insecta</taxon>
        <taxon>Pterygota</taxon>
        <taxon>Neoptera</taxon>
        <taxon>Endopterygota</taxon>
        <taxon>Coleoptera</taxon>
        <taxon>Polyphaga</taxon>
        <taxon>Cucujiformia</taxon>
        <taxon>Chrysomeloidea</taxon>
        <taxon>Chrysomelidae</taxon>
        <taxon>Galerucinae</taxon>
        <taxon>Alticini</taxon>
        <taxon>Psylliodes</taxon>
    </lineage>
</organism>
<gene>
    <name evidence="2" type="ORF">PSYICH_LOCUS9054</name>
</gene>
<reference evidence="2" key="1">
    <citation type="submission" date="2022-01" db="EMBL/GenBank/DDBJ databases">
        <authorList>
            <person name="King R."/>
        </authorList>
    </citation>
    <scope>NUCLEOTIDE SEQUENCE</scope>
</reference>
<feature type="region of interest" description="Disordered" evidence="1">
    <location>
        <begin position="37"/>
        <end position="95"/>
    </location>
</feature>
<sequence>MSARTLRILANLKKTKYNESPEISETESELLNQLADNIAPEDSFLNDDEMDDCDIDPDFNASSSSDVSNEGKDDESNEGATYKTKPKRKRKSNTDSVRKIVVVADVVHHVTGDSENIPASKTLERNNQPTKETEPRTENTGFSNINQDDVQIETSDEQSENKGNNKRKNNNKMDEMIEMEETENDQDDNPIEGNNTVTEALIEMEQTENDNNNMNEVNRKRKRTLEEQMRNNKNKHPIGGSCSCKMMCFDKIPVEDRELIHEDYWNMDKNLQRVWLASKVTGQLSKRKLREGERRDITRKYVLPKKNHDGEITNISVCQKIFLNTLGYGNANLLTSLRKSLTDPNVNKRLVPQKDQRGRHPSANKKDRNLLVAHINSFNFRYSHYGRQHAPNRKYLPPDLTIKFMHNDYNNIHPDSQVCYEVYRQTIDHMNIGFYEATPEKCGFCQELELNDTEENRQIKGEHLLKVKQIREFYKSDQDIPYEEGRCFSADMQKMVLLPRMLDVKETFFTSRLVCYNESFASMQKKSCCHNLILWHEGIAGLRAEDVTGSTDVTYQTSPGGDFLTTRNTLKRREKLEMPQAAATNRGICTNKKSEDYDRTCP</sequence>
<dbReference type="EMBL" id="OV651815">
    <property type="protein sequence ID" value="CAH1107780.1"/>
    <property type="molecule type" value="Genomic_DNA"/>
</dbReference>
<protein>
    <submittedName>
        <fullName evidence="2">Uncharacterized protein</fullName>
    </submittedName>
</protein>
<dbReference type="PANTHER" id="PTHR10773">
    <property type="entry name" value="DNA-DIRECTED RNA POLYMERASES I, II, AND III SUBUNIT RPABC2"/>
    <property type="match status" value="1"/>
</dbReference>
<evidence type="ECO:0000313" key="2">
    <source>
        <dbReference type="EMBL" id="CAH1107780.1"/>
    </source>
</evidence>
<dbReference type="Proteomes" id="UP001153636">
    <property type="component" value="Chromosome 3"/>
</dbReference>
<feature type="compositionally biased region" description="Acidic residues" evidence="1">
    <location>
        <begin position="44"/>
        <end position="57"/>
    </location>
</feature>
<feature type="region of interest" description="Disordered" evidence="1">
    <location>
        <begin position="345"/>
        <end position="366"/>
    </location>
</feature>
<proteinExistence type="predicted"/>
<dbReference type="AlphaFoldDB" id="A0A9P0GFD8"/>
<accession>A0A9P0GFD8</accession>
<feature type="compositionally biased region" description="Basic and acidic residues" evidence="1">
    <location>
        <begin position="352"/>
        <end position="366"/>
    </location>
</feature>
<dbReference type="PANTHER" id="PTHR10773:SF19">
    <property type="match status" value="1"/>
</dbReference>
<dbReference type="OrthoDB" id="6741731at2759"/>